<keyword evidence="3 5" id="KW-1133">Transmembrane helix</keyword>
<evidence type="ECO:0000256" key="2">
    <source>
        <dbReference type="ARBA" id="ARBA00022692"/>
    </source>
</evidence>
<evidence type="ECO:0000313" key="8">
    <source>
        <dbReference type="Proteomes" id="UP000664073"/>
    </source>
</evidence>
<feature type="transmembrane region" description="Helical" evidence="5">
    <location>
        <begin position="169"/>
        <end position="189"/>
    </location>
</feature>
<dbReference type="Pfam" id="PF13515">
    <property type="entry name" value="FUSC_2"/>
    <property type="match status" value="1"/>
</dbReference>
<proteinExistence type="predicted"/>
<reference evidence="7" key="1">
    <citation type="submission" date="2021-03" db="EMBL/GenBank/DDBJ databases">
        <title>The complete genome sequence of Acetobacter sp. TBRC 12339.</title>
        <authorList>
            <person name="Charoenyingcharoen P."/>
            <person name="Yukphan P."/>
        </authorList>
    </citation>
    <scope>NUCLEOTIDE SEQUENCE</scope>
    <source>
        <strain evidence="7">TBRC 12339</strain>
    </source>
</reference>
<dbReference type="PANTHER" id="PTHR31086">
    <property type="entry name" value="ALUMINUM-ACTIVATED MALATE TRANSPORTER 10"/>
    <property type="match status" value="1"/>
</dbReference>
<evidence type="ECO:0000256" key="5">
    <source>
        <dbReference type="SAM" id="Phobius"/>
    </source>
</evidence>
<organism evidence="7 8">
    <name type="scientific">Acetobacter garciniae</name>
    <dbReference type="NCBI Taxonomy" id="2817435"/>
    <lineage>
        <taxon>Bacteria</taxon>
        <taxon>Pseudomonadati</taxon>
        <taxon>Pseudomonadota</taxon>
        <taxon>Alphaproteobacteria</taxon>
        <taxon>Acetobacterales</taxon>
        <taxon>Acetobacteraceae</taxon>
        <taxon>Acetobacter</taxon>
    </lineage>
</organism>
<keyword evidence="8" id="KW-1185">Reference proteome</keyword>
<dbReference type="Proteomes" id="UP000664073">
    <property type="component" value="Unassembled WGS sequence"/>
</dbReference>
<dbReference type="InterPro" id="IPR049453">
    <property type="entry name" value="Memb_transporter_dom"/>
</dbReference>
<feature type="transmembrane region" description="Helical" evidence="5">
    <location>
        <begin position="482"/>
        <end position="503"/>
    </location>
</feature>
<comment type="subcellular location">
    <subcellularLocation>
        <location evidence="1">Membrane</location>
        <topology evidence="1">Multi-pass membrane protein</topology>
    </subcellularLocation>
</comment>
<keyword evidence="4 5" id="KW-0472">Membrane</keyword>
<evidence type="ECO:0000259" key="6">
    <source>
        <dbReference type="Pfam" id="PF13515"/>
    </source>
</evidence>
<evidence type="ECO:0000256" key="4">
    <source>
        <dbReference type="ARBA" id="ARBA00023136"/>
    </source>
</evidence>
<dbReference type="RefSeq" id="WP_207846099.1">
    <property type="nucleotide sequence ID" value="NZ_JAFVMH010000004.1"/>
</dbReference>
<dbReference type="AlphaFoldDB" id="A0A939KQJ9"/>
<feature type="transmembrane region" description="Helical" evidence="5">
    <location>
        <begin position="400"/>
        <end position="427"/>
    </location>
</feature>
<protein>
    <submittedName>
        <fullName evidence="7">FUSC family protein</fullName>
    </submittedName>
</protein>
<accession>A0A939KQJ9</accession>
<feature type="transmembrane region" description="Helical" evidence="5">
    <location>
        <begin position="140"/>
        <end position="163"/>
    </location>
</feature>
<gene>
    <name evidence="7" type="ORF">J2D77_09780</name>
</gene>
<evidence type="ECO:0000256" key="3">
    <source>
        <dbReference type="ARBA" id="ARBA00022989"/>
    </source>
</evidence>
<dbReference type="GO" id="GO:0016020">
    <property type="term" value="C:membrane"/>
    <property type="evidence" value="ECO:0007669"/>
    <property type="project" value="UniProtKB-SubCell"/>
</dbReference>
<feature type="transmembrane region" description="Helical" evidence="5">
    <location>
        <begin position="54"/>
        <end position="80"/>
    </location>
</feature>
<evidence type="ECO:0000313" key="7">
    <source>
        <dbReference type="EMBL" id="MBO1325437.1"/>
    </source>
</evidence>
<feature type="transmembrane region" description="Helical" evidence="5">
    <location>
        <begin position="100"/>
        <end position="133"/>
    </location>
</feature>
<keyword evidence="2 5" id="KW-0812">Transmembrane</keyword>
<sequence>MTKNPHAILRRTRRVLAFLSGSFMPVAITHWLGVRAISVAPEQIALREGLRAGVSVGSVMLVAWYLHAPLMAWAAFAAFWTCLVDPGGLARVRLETQIKFGLSGTLITGLMSAASGFGVFCVFPALGVCVFICGLQRMRGAIATQISVLAAIVAVVAVCYPQTPIGGVQLAGMFLSGSAWAMLVCTWAWPVDPYSPQRQTCAAIFREQAHMAGRLRNFLLARRPLNSQTKYYAVSAYRRDIRNRIEQARAKIEILSGGLPTNRARASLLPAVEAADRIFVAVMGFEHAVLSGVPTAAAPRAIRLVTAALNRIAREIARTDPRPERLDRPIDVLRAISVGQADIFAKGARLCADALSDLQTAWQDAPLDRPAPAQPLAPTPAGRRLLGPPQFIRHAMRLTVAVLVAYAISLIFELSYAYWAMMAVVVVTQPSASATLPRALERMAGSIAGGILAAIMGVALPLPVILVLIFPLATLTIALRSVNYTACVMFMTQLFVLVTDLVSTTHGWDVALSRATDNIIGSLVGLVACLTVWPEKRAATLPVLLGQAFDANIAYAALAARTEKAGWGEIEQARRKAGTTSTKAEILYQQTCLEGLRRSAYLKSCGDLLFELRQLAGAASVWWLEHPAPATSVAGTNAAPASGANTSECSAPVGTVASPAPERARHYAAFERERTTAASTALTPAELTIMLTRLRAIERELAAQ</sequence>
<name>A0A939KQJ9_9PROT</name>
<feature type="transmembrane region" description="Helical" evidence="5">
    <location>
        <begin position="447"/>
        <end position="470"/>
    </location>
</feature>
<dbReference type="EMBL" id="JAFVMH010000004">
    <property type="protein sequence ID" value="MBO1325437.1"/>
    <property type="molecule type" value="Genomic_DNA"/>
</dbReference>
<feature type="transmembrane region" description="Helical" evidence="5">
    <location>
        <begin position="15"/>
        <end position="34"/>
    </location>
</feature>
<comment type="caution">
    <text evidence="7">The sequence shown here is derived from an EMBL/GenBank/DDBJ whole genome shotgun (WGS) entry which is preliminary data.</text>
</comment>
<evidence type="ECO:0000256" key="1">
    <source>
        <dbReference type="ARBA" id="ARBA00004141"/>
    </source>
</evidence>
<feature type="domain" description="Integral membrane bound transporter" evidence="6">
    <location>
        <begin position="404"/>
        <end position="527"/>
    </location>
</feature>